<dbReference type="WBParaSite" id="JU765_v2.g18872.t1">
    <property type="protein sequence ID" value="JU765_v2.g18872.t1"/>
    <property type="gene ID" value="JU765_v2.g18872"/>
</dbReference>
<name>A0AC34QRS3_9BILA</name>
<accession>A0AC34QRS3</accession>
<sequence>MHMSFFQFFIPNFNFRVPRESVKFLGTLKYASRSCHYSKEQSRKDDLEAWLYMQLEFLDQPVLFWVFERDRKAVAEFKEKLFAGECKNKMDHIPPEIFKIMEYIDGLVYTSTPDYEYIRGMISCAAKTCDVDLDNKFDWEDGKPKFKRYKKKRSWFFGGSDEKEKKKKKKPRSDKEDAKGTGTDTAKQGTSTGKPDDTNDKEKDKSDD</sequence>
<reference evidence="2" key="1">
    <citation type="submission" date="2022-11" db="UniProtKB">
        <authorList>
            <consortium name="WormBaseParasite"/>
        </authorList>
    </citation>
    <scope>IDENTIFICATION</scope>
</reference>
<protein>
    <submittedName>
        <fullName evidence="2">Uncharacterized protein</fullName>
    </submittedName>
</protein>
<organism evidence="1 2">
    <name type="scientific">Panagrolaimus sp. JU765</name>
    <dbReference type="NCBI Taxonomy" id="591449"/>
    <lineage>
        <taxon>Eukaryota</taxon>
        <taxon>Metazoa</taxon>
        <taxon>Ecdysozoa</taxon>
        <taxon>Nematoda</taxon>
        <taxon>Chromadorea</taxon>
        <taxon>Rhabditida</taxon>
        <taxon>Tylenchina</taxon>
        <taxon>Panagrolaimomorpha</taxon>
        <taxon>Panagrolaimoidea</taxon>
        <taxon>Panagrolaimidae</taxon>
        <taxon>Panagrolaimus</taxon>
    </lineage>
</organism>
<dbReference type="Proteomes" id="UP000887576">
    <property type="component" value="Unplaced"/>
</dbReference>
<evidence type="ECO:0000313" key="1">
    <source>
        <dbReference type="Proteomes" id="UP000887576"/>
    </source>
</evidence>
<evidence type="ECO:0000313" key="2">
    <source>
        <dbReference type="WBParaSite" id="JU765_v2.g18872.t1"/>
    </source>
</evidence>
<proteinExistence type="predicted"/>